<dbReference type="Pfam" id="PF09731">
    <property type="entry name" value="Mitofilin"/>
    <property type="match status" value="1"/>
</dbReference>
<protein>
    <recommendedName>
        <fullName evidence="13">Mitofilin</fullName>
    </recommendedName>
</protein>
<feature type="coiled-coil region" evidence="8">
    <location>
        <begin position="337"/>
        <end position="427"/>
    </location>
</feature>
<dbReference type="STRING" id="361077.A0A152A8W1"/>
<keyword evidence="4" id="KW-0999">Mitochondrion inner membrane</keyword>
<evidence type="ECO:0000256" key="10">
    <source>
        <dbReference type="SAM" id="Phobius"/>
    </source>
</evidence>
<dbReference type="PANTHER" id="PTHR15415">
    <property type="entry name" value="MITOFILIN"/>
    <property type="match status" value="1"/>
</dbReference>
<feature type="compositionally biased region" description="Basic and acidic residues" evidence="9">
    <location>
        <begin position="120"/>
        <end position="130"/>
    </location>
</feature>
<evidence type="ECO:0000256" key="6">
    <source>
        <dbReference type="ARBA" id="ARBA00023128"/>
    </source>
</evidence>
<evidence type="ECO:0000256" key="1">
    <source>
        <dbReference type="ARBA" id="ARBA00004273"/>
    </source>
</evidence>
<dbReference type="GO" id="GO:0042407">
    <property type="term" value="P:cristae formation"/>
    <property type="evidence" value="ECO:0007669"/>
    <property type="project" value="TreeGrafter"/>
</dbReference>
<dbReference type="InParanoid" id="A0A152A8W1"/>
<evidence type="ECO:0000313" key="11">
    <source>
        <dbReference type="EMBL" id="KYR02507.1"/>
    </source>
</evidence>
<evidence type="ECO:0008006" key="13">
    <source>
        <dbReference type="Google" id="ProtNLM"/>
    </source>
</evidence>
<evidence type="ECO:0000256" key="4">
    <source>
        <dbReference type="ARBA" id="ARBA00022792"/>
    </source>
</evidence>
<keyword evidence="6" id="KW-0496">Mitochondrion</keyword>
<sequence length="639" mass="73708">MNQLFKLKSINYNNIKQLNVKRCYSTLNSKNLPNLNNNNNNNNNNGGDKKKSNFKRNAYLTLAATGVIGASYFYFQYLDNRDYMFSSGISNVSKESLESLKTIKENYKLKQQQQQQQQQQKEEQEKEISQDTKQNSIENSVISDLKTTTTPSTTELSEKITEKPNDFEKDRVEVQHDTVVPKPEVVKEDDSTLETVSTPVKRVVDEINQDEVDDDELPVTKPPTKEEKETNDAIKVVEEQDNPVKIVDELEKYFKQQYQEEMERQLLNLEKLEEITISNNEGDNSQINTELITEIVDELTNDIIRNTSEHAVAVIGGDSKSTEEVQVPNENVWKLVEKQYLDRIEALLEEKIELKKELDLLKEKNQEFLESTEKEQRDRYKEKLTMAVSQLNKELSGKLEELDGYVRKQVQENYSTLENTLTKQKQNLIGLFEQQANSIRQSELEKKLISLLSKNLLELRKIMWDRKDSDEPLQFTKQFQELMELSKYDEMIKTLVRQLPKGIQNVGIKDLNNLKNDFSEVAKECRRITLLPNDDSLLGKVLSKVAVSFIVPETGEGSDTDPTLGRAEEHLRKGNLAEAIKEVESVSKKSKQLSIACKGWLRSAKDRDQLENLIKLLELKLDLLNDQKNNNNNSSNNKK</sequence>
<dbReference type="AlphaFoldDB" id="A0A152A8W1"/>
<dbReference type="InterPro" id="IPR019133">
    <property type="entry name" value="MIC60"/>
</dbReference>
<comment type="subcellular location">
    <subcellularLocation>
        <location evidence="1">Mitochondrion inner membrane</location>
    </subcellularLocation>
</comment>
<evidence type="ECO:0000256" key="7">
    <source>
        <dbReference type="ARBA" id="ARBA00023136"/>
    </source>
</evidence>
<dbReference type="EMBL" id="LODT01000004">
    <property type="protein sequence ID" value="KYR02507.1"/>
    <property type="molecule type" value="Genomic_DNA"/>
</dbReference>
<keyword evidence="7 10" id="KW-0472">Membrane</keyword>
<feature type="coiled-coil region" evidence="8">
    <location>
        <begin position="607"/>
        <end position="634"/>
    </location>
</feature>
<dbReference type="OMA" id="NADEREM"/>
<dbReference type="GO" id="GO:0061617">
    <property type="term" value="C:MICOS complex"/>
    <property type="evidence" value="ECO:0007669"/>
    <property type="project" value="TreeGrafter"/>
</dbReference>
<dbReference type="PANTHER" id="PTHR15415:SF7">
    <property type="entry name" value="MICOS COMPLEX SUBUNIT MIC60"/>
    <property type="match status" value="1"/>
</dbReference>
<proteinExistence type="inferred from homology"/>
<accession>A0A152A8W1</accession>
<name>A0A152A8W1_TIELA</name>
<evidence type="ECO:0000256" key="3">
    <source>
        <dbReference type="ARBA" id="ARBA00022692"/>
    </source>
</evidence>
<comment type="caution">
    <text evidence="11">The sequence shown here is derived from an EMBL/GenBank/DDBJ whole genome shotgun (WGS) entry which is preliminary data.</text>
</comment>
<evidence type="ECO:0000256" key="9">
    <source>
        <dbReference type="SAM" id="MobiDB-lite"/>
    </source>
</evidence>
<feature type="region of interest" description="Disordered" evidence="9">
    <location>
        <begin position="30"/>
        <end position="51"/>
    </location>
</feature>
<feature type="transmembrane region" description="Helical" evidence="10">
    <location>
        <begin position="58"/>
        <end position="75"/>
    </location>
</feature>
<evidence type="ECO:0000256" key="8">
    <source>
        <dbReference type="SAM" id="Coils"/>
    </source>
</evidence>
<gene>
    <name evidence="11" type="ORF">DLAC_01353</name>
</gene>
<dbReference type="Proteomes" id="UP000076078">
    <property type="component" value="Unassembled WGS sequence"/>
</dbReference>
<feature type="region of interest" description="Disordered" evidence="9">
    <location>
        <begin position="113"/>
        <end position="169"/>
    </location>
</feature>
<evidence type="ECO:0000256" key="5">
    <source>
        <dbReference type="ARBA" id="ARBA00022989"/>
    </source>
</evidence>
<keyword evidence="8" id="KW-0175">Coiled coil</keyword>
<comment type="similarity">
    <text evidence="2">Belongs to the MICOS complex subunit Mic60 family.</text>
</comment>
<feature type="compositionally biased region" description="Low complexity" evidence="9">
    <location>
        <begin position="145"/>
        <end position="155"/>
    </location>
</feature>
<reference evidence="11 12" key="1">
    <citation type="submission" date="2015-12" db="EMBL/GenBank/DDBJ databases">
        <title>Dictyostelia acquired genes for synthesis and detection of signals that induce cell-type specialization by lateral gene transfer from prokaryotes.</title>
        <authorList>
            <person name="Gloeckner G."/>
            <person name="Schaap P."/>
        </authorList>
    </citation>
    <scope>NUCLEOTIDE SEQUENCE [LARGE SCALE GENOMIC DNA]</scope>
    <source>
        <strain evidence="11 12">TK</strain>
    </source>
</reference>
<feature type="compositionally biased region" description="Basic and acidic residues" evidence="9">
    <location>
        <begin position="156"/>
        <end position="169"/>
    </location>
</feature>
<evidence type="ECO:0000256" key="2">
    <source>
        <dbReference type="ARBA" id="ARBA00010877"/>
    </source>
</evidence>
<dbReference type="OrthoDB" id="10261039at2759"/>
<keyword evidence="3 10" id="KW-0812">Transmembrane</keyword>
<keyword evidence="12" id="KW-1185">Reference proteome</keyword>
<organism evidence="11 12">
    <name type="scientific">Tieghemostelium lacteum</name>
    <name type="common">Slime mold</name>
    <name type="synonym">Dictyostelium lacteum</name>
    <dbReference type="NCBI Taxonomy" id="361077"/>
    <lineage>
        <taxon>Eukaryota</taxon>
        <taxon>Amoebozoa</taxon>
        <taxon>Evosea</taxon>
        <taxon>Eumycetozoa</taxon>
        <taxon>Dictyostelia</taxon>
        <taxon>Dictyosteliales</taxon>
        <taxon>Raperosteliaceae</taxon>
        <taxon>Tieghemostelium</taxon>
    </lineage>
</organism>
<feature type="compositionally biased region" description="Low complexity" evidence="9">
    <location>
        <begin position="30"/>
        <end position="46"/>
    </location>
</feature>
<evidence type="ECO:0000313" key="12">
    <source>
        <dbReference type="Proteomes" id="UP000076078"/>
    </source>
</evidence>
<feature type="compositionally biased region" description="Polar residues" evidence="9">
    <location>
        <begin position="131"/>
        <end position="142"/>
    </location>
</feature>
<keyword evidence="5 10" id="KW-1133">Transmembrane helix</keyword>